<sequence length="285" mass="29821">MSRNNGTAPFERGHPARATSELTLRIASGFVLASVVLAATLWGGLPFTVIWAIAGGGVAYEWLALTEEDPAERRTRRVILSALIAASAFALHWGGVGLAVLLVVTALVVLVLVDRRGARLSLRAGGLVYAAVIAVVPVAARETPFGLMTVLWMFGVVWGTDVLAYACGRLLGGPKLWPRVSPKKTWSGFIGGVIAGTIIGWIVLAATLTGGPAPLPVAGMIALSCVAAMISQAGDLGESILKRYLGVKDSGHIIPGHGGLMDRLDSFWAVSVFVGCALVFRALWS</sequence>
<dbReference type="Pfam" id="PF01148">
    <property type="entry name" value="CTP_transf_1"/>
    <property type="match status" value="1"/>
</dbReference>
<keyword evidence="8" id="KW-1003">Cell membrane</keyword>
<evidence type="ECO:0000256" key="15">
    <source>
        <dbReference type="ARBA" id="ARBA00023136"/>
    </source>
</evidence>
<comment type="similarity">
    <text evidence="5 18">Belongs to the CDS family.</text>
</comment>
<accession>A0A2V3UB80</accession>
<evidence type="ECO:0000256" key="9">
    <source>
        <dbReference type="ARBA" id="ARBA00022516"/>
    </source>
</evidence>
<evidence type="ECO:0000313" key="20">
    <source>
        <dbReference type="EMBL" id="PXW61773.1"/>
    </source>
</evidence>
<keyword evidence="12 18" id="KW-0548">Nucleotidyltransferase</keyword>
<dbReference type="PANTHER" id="PTHR46382:SF1">
    <property type="entry name" value="PHOSPHATIDATE CYTIDYLYLTRANSFERASE"/>
    <property type="match status" value="1"/>
</dbReference>
<dbReference type="Proteomes" id="UP000248021">
    <property type="component" value="Unassembled WGS sequence"/>
</dbReference>
<keyword evidence="17" id="KW-1208">Phospholipid metabolism</keyword>
<keyword evidence="21" id="KW-1185">Reference proteome</keyword>
<proteinExistence type="inferred from homology"/>
<keyword evidence="9" id="KW-0444">Lipid biosynthesis</keyword>
<keyword evidence="13 19" id="KW-1133">Transmembrane helix</keyword>
<feature type="transmembrane region" description="Helical" evidence="19">
    <location>
        <begin position="266"/>
        <end position="284"/>
    </location>
</feature>
<comment type="subcellular location">
    <subcellularLocation>
        <location evidence="2">Cell membrane</location>
        <topology evidence="2">Multi-pass membrane protein</topology>
    </subcellularLocation>
</comment>
<dbReference type="UniPathway" id="UPA00557">
    <property type="reaction ID" value="UER00614"/>
</dbReference>
<protein>
    <recommendedName>
        <fullName evidence="7 18">Phosphatidate cytidylyltransferase</fullName>
        <ecNumber evidence="6 18">2.7.7.41</ecNumber>
    </recommendedName>
</protein>
<feature type="transmembrane region" description="Helical" evidence="19">
    <location>
        <begin position="22"/>
        <end position="42"/>
    </location>
</feature>
<keyword evidence="14" id="KW-0443">Lipid metabolism</keyword>
<dbReference type="OrthoDB" id="9799199at2"/>
<evidence type="ECO:0000256" key="1">
    <source>
        <dbReference type="ARBA" id="ARBA00001698"/>
    </source>
</evidence>
<keyword evidence="10 18" id="KW-0808">Transferase</keyword>
<evidence type="ECO:0000256" key="6">
    <source>
        <dbReference type="ARBA" id="ARBA00012487"/>
    </source>
</evidence>
<evidence type="ECO:0000256" key="8">
    <source>
        <dbReference type="ARBA" id="ARBA00022475"/>
    </source>
</evidence>
<dbReference type="GO" id="GO:0005886">
    <property type="term" value="C:plasma membrane"/>
    <property type="evidence" value="ECO:0007669"/>
    <property type="project" value="UniProtKB-SubCell"/>
</dbReference>
<dbReference type="InterPro" id="IPR000374">
    <property type="entry name" value="PC_trans"/>
</dbReference>
<evidence type="ECO:0000256" key="12">
    <source>
        <dbReference type="ARBA" id="ARBA00022695"/>
    </source>
</evidence>
<dbReference type="GO" id="GO:0016024">
    <property type="term" value="P:CDP-diacylglycerol biosynthetic process"/>
    <property type="evidence" value="ECO:0007669"/>
    <property type="project" value="UniProtKB-UniPathway"/>
</dbReference>
<evidence type="ECO:0000313" key="21">
    <source>
        <dbReference type="Proteomes" id="UP000248021"/>
    </source>
</evidence>
<feature type="transmembrane region" description="Helical" evidence="19">
    <location>
        <begin position="78"/>
        <end position="108"/>
    </location>
</feature>
<comment type="pathway">
    <text evidence="4">Lipid metabolism.</text>
</comment>
<feature type="transmembrane region" description="Helical" evidence="19">
    <location>
        <begin position="147"/>
        <end position="166"/>
    </location>
</feature>
<feature type="transmembrane region" description="Helical" evidence="19">
    <location>
        <begin position="186"/>
        <end position="208"/>
    </location>
</feature>
<organism evidence="20 21">
    <name type="scientific">Chelatococcus asaccharovorans</name>
    <dbReference type="NCBI Taxonomy" id="28210"/>
    <lineage>
        <taxon>Bacteria</taxon>
        <taxon>Pseudomonadati</taxon>
        <taxon>Pseudomonadota</taxon>
        <taxon>Alphaproteobacteria</taxon>
        <taxon>Hyphomicrobiales</taxon>
        <taxon>Chelatococcaceae</taxon>
        <taxon>Chelatococcus</taxon>
    </lineage>
</organism>
<evidence type="ECO:0000256" key="14">
    <source>
        <dbReference type="ARBA" id="ARBA00023098"/>
    </source>
</evidence>
<comment type="pathway">
    <text evidence="3 18">Phospholipid metabolism; CDP-diacylglycerol biosynthesis; CDP-diacylglycerol from sn-glycerol 3-phosphate: step 3/3.</text>
</comment>
<evidence type="ECO:0000256" key="7">
    <source>
        <dbReference type="ARBA" id="ARBA00019373"/>
    </source>
</evidence>
<dbReference type="PANTHER" id="PTHR46382">
    <property type="entry name" value="PHOSPHATIDATE CYTIDYLYLTRANSFERASE"/>
    <property type="match status" value="1"/>
</dbReference>
<keyword evidence="11 18" id="KW-0812">Transmembrane</keyword>
<comment type="caution">
    <text evidence="20">The sequence shown here is derived from an EMBL/GenBank/DDBJ whole genome shotgun (WGS) entry which is preliminary data.</text>
</comment>
<comment type="catalytic activity">
    <reaction evidence="1 18">
        <text>a 1,2-diacyl-sn-glycero-3-phosphate + CTP + H(+) = a CDP-1,2-diacyl-sn-glycerol + diphosphate</text>
        <dbReference type="Rhea" id="RHEA:16229"/>
        <dbReference type="ChEBI" id="CHEBI:15378"/>
        <dbReference type="ChEBI" id="CHEBI:33019"/>
        <dbReference type="ChEBI" id="CHEBI:37563"/>
        <dbReference type="ChEBI" id="CHEBI:58332"/>
        <dbReference type="ChEBI" id="CHEBI:58608"/>
        <dbReference type="EC" id="2.7.7.41"/>
    </reaction>
</comment>
<dbReference type="RefSeq" id="WP_110374066.1">
    <property type="nucleotide sequence ID" value="NZ_JAHBRY010000001.1"/>
</dbReference>
<dbReference type="GO" id="GO:0004605">
    <property type="term" value="F:phosphatidate cytidylyltransferase activity"/>
    <property type="evidence" value="ECO:0007669"/>
    <property type="project" value="UniProtKB-EC"/>
</dbReference>
<evidence type="ECO:0000256" key="13">
    <source>
        <dbReference type="ARBA" id="ARBA00022989"/>
    </source>
</evidence>
<name>A0A2V3UB80_9HYPH</name>
<evidence type="ECO:0000256" key="17">
    <source>
        <dbReference type="ARBA" id="ARBA00023264"/>
    </source>
</evidence>
<evidence type="ECO:0000256" key="3">
    <source>
        <dbReference type="ARBA" id="ARBA00005119"/>
    </source>
</evidence>
<evidence type="ECO:0000256" key="2">
    <source>
        <dbReference type="ARBA" id="ARBA00004651"/>
    </source>
</evidence>
<evidence type="ECO:0000256" key="16">
    <source>
        <dbReference type="ARBA" id="ARBA00023209"/>
    </source>
</evidence>
<evidence type="ECO:0000256" key="5">
    <source>
        <dbReference type="ARBA" id="ARBA00010185"/>
    </source>
</evidence>
<evidence type="ECO:0000256" key="19">
    <source>
        <dbReference type="SAM" id="Phobius"/>
    </source>
</evidence>
<evidence type="ECO:0000256" key="10">
    <source>
        <dbReference type="ARBA" id="ARBA00022679"/>
    </source>
</evidence>
<reference evidence="20 21" key="1">
    <citation type="submission" date="2018-05" db="EMBL/GenBank/DDBJ databases">
        <title>Genomic Encyclopedia of Type Strains, Phase IV (KMG-IV): sequencing the most valuable type-strain genomes for metagenomic binning, comparative biology and taxonomic classification.</title>
        <authorList>
            <person name="Goeker M."/>
        </authorList>
    </citation>
    <scope>NUCLEOTIDE SEQUENCE [LARGE SCALE GENOMIC DNA]</scope>
    <source>
        <strain evidence="20 21">DSM 6462</strain>
    </source>
</reference>
<gene>
    <name evidence="20" type="ORF">C7450_103291</name>
</gene>
<evidence type="ECO:0000256" key="4">
    <source>
        <dbReference type="ARBA" id="ARBA00005189"/>
    </source>
</evidence>
<keyword evidence="16" id="KW-0594">Phospholipid biosynthesis</keyword>
<evidence type="ECO:0000256" key="11">
    <source>
        <dbReference type="ARBA" id="ARBA00022692"/>
    </source>
</evidence>
<dbReference type="EC" id="2.7.7.41" evidence="6 18"/>
<evidence type="ECO:0000256" key="18">
    <source>
        <dbReference type="RuleBase" id="RU003938"/>
    </source>
</evidence>
<keyword evidence="15 19" id="KW-0472">Membrane</keyword>
<dbReference type="PROSITE" id="PS01315">
    <property type="entry name" value="CDS"/>
    <property type="match status" value="1"/>
</dbReference>
<dbReference type="AlphaFoldDB" id="A0A2V3UB80"/>
<dbReference type="EMBL" id="QJJK01000003">
    <property type="protein sequence ID" value="PXW61773.1"/>
    <property type="molecule type" value="Genomic_DNA"/>
</dbReference>
<feature type="transmembrane region" description="Helical" evidence="19">
    <location>
        <begin position="120"/>
        <end position="140"/>
    </location>
</feature>